<evidence type="ECO:0000256" key="5">
    <source>
        <dbReference type="ARBA" id="ARBA00022747"/>
    </source>
</evidence>
<evidence type="ECO:0000256" key="7">
    <source>
        <dbReference type="ARBA" id="ARBA00022801"/>
    </source>
</evidence>
<comment type="catalytic activity">
    <reaction evidence="1 10">
        <text>Endonucleolytic cleavage of DNA to give random double-stranded fragments with terminal 5'-phosphates, ATP is simultaneously hydrolyzed.</text>
        <dbReference type="EC" id="3.1.21.3"/>
    </reaction>
</comment>
<dbReference type="PANTHER" id="PTHR30195:SF15">
    <property type="entry name" value="TYPE I RESTRICTION ENZYME HINDI ENDONUCLEASE SUBUNIT"/>
    <property type="match status" value="1"/>
</dbReference>
<comment type="subunit">
    <text evidence="10">The type I restriction/modification system is composed of three polypeptides R, M and S.</text>
</comment>
<gene>
    <name evidence="12" type="ORF">PSDVSF_27070</name>
</gene>
<dbReference type="SMART" id="SM00487">
    <property type="entry name" value="DEXDc"/>
    <property type="match status" value="1"/>
</dbReference>
<dbReference type="NCBIfam" id="TIGR00348">
    <property type="entry name" value="hsdR"/>
    <property type="match status" value="1"/>
</dbReference>
<dbReference type="GO" id="GO:0004386">
    <property type="term" value="F:helicase activity"/>
    <property type="evidence" value="ECO:0007669"/>
    <property type="project" value="UniProtKB-KW"/>
</dbReference>
<comment type="similarity">
    <text evidence="2 10">Belongs to the HsdR family.</text>
</comment>
<evidence type="ECO:0000256" key="8">
    <source>
        <dbReference type="ARBA" id="ARBA00022840"/>
    </source>
</evidence>
<dbReference type="CDD" id="cd22332">
    <property type="entry name" value="HsdR_N"/>
    <property type="match status" value="1"/>
</dbReference>
<evidence type="ECO:0000256" key="1">
    <source>
        <dbReference type="ARBA" id="ARBA00000851"/>
    </source>
</evidence>
<organism evidence="12 13">
    <name type="scientific">Pseudodesulfovibrio sediminis</name>
    <dbReference type="NCBI Taxonomy" id="2810563"/>
    <lineage>
        <taxon>Bacteria</taxon>
        <taxon>Pseudomonadati</taxon>
        <taxon>Thermodesulfobacteriota</taxon>
        <taxon>Desulfovibrionia</taxon>
        <taxon>Desulfovibrionales</taxon>
        <taxon>Desulfovibrionaceae</taxon>
    </lineage>
</organism>
<evidence type="ECO:0000313" key="12">
    <source>
        <dbReference type="EMBL" id="BCS89465.1"/>
    </source>
</evidence>
<evidence type="ECO:0000256" key="10">
    <source>
        <dbReference type="RuleBase" id="RU364115"/>
    </source>
</evidence>
<dbReference type="Proteomes" id="UP001053296">
    <property type="component" value="Chromosome"/>
</dbReference>
<protein>
    <recommendedName>
        <fullName evidence="10">Type I restriction enzyme endonuclease subunit</fullName>
        <shortName evidence="10">R protein</shortName>
        <ecNumber evidence="10">3.1.21.3</ecNumber>
    </recommendedName>
</protein>
<keyword evidence="12" id="KW-0347">Helicase</keyword>
<dbReference type="InterPro" id="IPR051268">
    <property type="entry name" value="Type-I_R_enzyme_R_subunit"/>
</dbReference>
<name>A0ABM7P8U9_9BACT</name>
<dbReference type="Gene3D" id="3.90.1570.50">
    <property type="match status" value="1"/>
</dbReference>
<keyword evidence="13" id="KW-1185">Reference proteome</keyword>
<dbReference type="InterPro" id="IPR004473">
    <property type="entry name" value="Restrct_endonuc_typeI_HsdR"/>
</dbReference>
<dbReference type="EC" id="3.1.21.3" evidence="10"/>
<accession>A0ABM7P8U9</accession>
<dbReference type="InterPro" id="IPR007409">
    <property type="entry name" value="Restrct_endonuc_type1_HsdR_N"/>
</dbReference>
<sequence length="1026" mass="116286">MVTGPEDWFAETPCIEYLQTLDYDWLRPEDNHAARDGLNHVMLRDVFLTAIKRINGLSDSDARAVYGDMLHVQDNERWTQLLRGDYSRNVEGEAKKQTVNLIDFKNPENNTFTVTNQLTVQAQQTRRPDLVVYVNGIPLVVIEAKSPVSYKSKASEAYDQINQYQEQIPRLFYSNIFNIITNGEYLLYGATGSPADYWGAWKDPYPRKRDEFPSDFERGLWSLLEPSRLLDIVAHFIVFEKRDGEVVKKMCRYQQYRAVNKIVDRVVEGEHRKGLVWHTQGSGKSLTMAMAALKLKSHLTIDSPELESPNILVLTDRIDLDDQISATFQACGLPNPTQIKSLNALRRNLHQGTNGLTLLSTIFKFDGSTAPVANSDKWILLVDECHRTQEKDLGAYLRATLPDARFFGFTGTPVKKNDTDTYANFSPEGEAYLDKYGIDDAVADGATIPINYTSRMANMQIDEAKLDIMFDQLLANEPDEVVQEAKAKGVSVASLAKVSSRVELIAFDMWTHFKAYALPDGFKAQVVGIDREAIILYQRALTKVIAEDLIQDGMEQDAAFKEAERYCEPVYSSNQEDGKTSEDKHIDSIRKDLVKYALPRADRTEADVKTDFKVQGQPPYFLLVCSKLLTGFDAPVENVMYLDNPLKEHNLLQAIARTNRLCGAAKQNGLIVDYIGVTQKLNKALESYRSEDVQNAMRNIDVLRQQLKAAHKDVMAVVKDFKKGAKGEGIKEEFRAFIQALATEDAWFTFRRKARIFIKAYEVLSPDPAILDYTDDMKWVAMFLPYATQHFEKKQDVSLRNYSAKIRDILEDQLHATGISTVIKLRTLTDPEYWKDFEPGGKDENEIKEAAIRKATELKKILVQKTAENPLQFGPFSEKVKEVLERMRSMQIDFAEELKNLERLSKELTAEINPDGPLEANAHGIYKILEAFMPEGQASTPSGNGDGESAEDGEGLNHLQELAVQIDELYASDEHAPPGWHTMEQVKKDLRQQVRRIVIDGGLKEHWKSIPPKVEDYALGKYAKLI</sequence>
<evidence type="ECO:0000259" key="11">
    <source>
        <dbReference type="PROSITE" id="PS51192"/>
    </source>
</evidence>
<evidence type="ECO:0000256" key="6">
    <source>
        <dbReference type="ARBA" id="ARBA00022759"/>
    </source>
</evidence>
<keyword evidence="6" id="KW-0255">Endonuclease</keyword>
<evidence type="ECO:0000256" key="4">
    <source>
        <dbReference type="ARBA" id="ARBA00022741"/>
    </source>
</evidence>
<dbReference type="InterPro" id="IPR027417">
    <property type="entry name" value="P-loop_NTPase"/>
</dbReference>
<evidence type="ECO:0000256" key="9">
    <source>
        <dbReference type="ARBA" id="ARBA00023125"/>
    </source>
</evidence>
<dbReference type="Gene3D" id="3.40.50.300">
    <property type="entry name" value="P-loop containing nucleotide triphosphate hydrolases"/>
    <property type="match status" value="2"/>
</dbReference>
<comment type="function">
    <text evidence="10">Subunit R is required for both nuclease and ATPase activities, but not for modification.</text>
</comment>
<dbReference type="Pfam" id="PF22679">
    <property type="entry name" value="T1R_D3-like"/>
    <property type="match status" value="1"/>
</dbReference>
<reference evidence="12" key="1">
    <citation type="journal article" date="2022" name="Arch. Microbiol.">
        <title>Pseudodesulfovibrio sediminis sp. nov., a mesophilic and neutrophilic sulfate-reducing bacterium isolated from sediment of a brackish lake.</title>
        <authorList>
            <person name="Takahashi A."/>
            <person name="Kojima H."/>
            <person name="Watanabe M."/>
            <person name="Fukui M."/>
        </authorList>
    </citation>
    <scope>NUCLEOTIDE SEQUENCE</scope>
    <source>
        <strain evidence="12">SF6</strain>
    </source>
</reference>
<dbReference type="SUPFAM" id="SSF52540">
    <property type="entry name" value="P-loop containing nucleoside triphosphate hydrolases"/>
    <property type="match status" value="1"/>
</dbReference>
<dbReference type="EMBL" id="AP024485">
    <property type="protein sequence ID" value="BCS89465.1"/>
    <property type="molecule type" value="Genomic_DNA"/>
</dbReference>
<dbReference type="PROSITE" id="PS51192">
    <property type="entry name" value="HELICASE_ATP_BIND_1"/>
    <property type="match status" value="1"/>
</dbReference>
<evidence type="ECO:0000256" key="2">
    <source>
        <dbReference type="ARBA" id="ARBA00008598"/>
    </source>
</evidence>
<keyword evidence="7 10" id="KW-0378">Hydrolase</keyword>
<dbReference type="Pfam" id="PF18766">
    <property type="entry name" value="SWI2_SNF2"/>
    <property type="match status" value="1"/>
</dbReference>
<keyword evidence="4 10" id="KW-0547">Nucleotide-binding</keyword>
<dbReference type="CDD" id="cd18800">
    <property type="entry name" value="SF2_C_EcoR124I-like"/>
    <property type="match status" value="1"/>
</dbReference>
<dbReference type="InterPro" id="IPR040980">
    <property type="entry name" value="SWI2_SNF2"/>
</dbReference>
<evidence type="ECO:0000256" key="3">
    <source>
        <dbReference type="ARBA" id="ARBA00022722"/>
    </source>
</evidence>
<proteinExistence type="inferred from homology"/>
<evidence type="ECO:0000313" key="13">
    <source>
        <dbReference type="Proteomes" id="UP001053296"/>
    </source>
</evidence>
<dbReference type="PANTHER" id="PTHR30195">
    <property type="entry name" value="TYPE I SITE-SPECIFIC DEOXYRIBONUCLEASE PROTEIN SUBUNIT M AND R"/>
    <property type="match status" value="1"/>
</dbReference>
<keyword evidence="8 10" id="KW-0067">ATP-binding</keyword>
<dbReference type="RefSeq" id="WP_229591436.1">
    <property type="nucleotide sequence ID" value="NZ_AP024485.1"/>
</dbReference>
<dbReference type="InterPro" id="IPR014001">
    <property type="entry name" value="Helicase_ATP-bd"/>
</dbReference>
<keyword evidence="5 10" id="KW-0680">Restriction system</keyword>
<dbReference type="Pfam" id="PF04313">
    <property type="entry name" value="HSDR_N"/>
    <property type="match status" value="1"/>
</dbReference>
<keyword evidence="3" id="KW-0540">Nuclease</keyword>
<keyword evidence="9 10" id="KW-0238">DNA-binding</keyword>
<dbReference type="InterPro" id="IPR055180">
    <property type="entry name" value="HsdR_RecA-like_helicase_dom_2"/>
</dbReference>
<feature type="domain" description="Helicase ATP-binding" evidence="11">
    <location>
        <begin position="265"/>
        <end position="431"/>
    </location>
</feature>